<feature type="compositionally biased region" description="Polar residues" evidence="1">
    <location>
        <begin position="283"/>
        <end position="300"/>
    </location>
</feature>
<dbReference type="OrthoDB" id="4925396at2759"/>
<name>A0A0L0MXZ8_TOLOC</name>
<organism evidence="2 3">
    <name type="scientific">Tolypocladium ophioglossoides (strain CBS 100239)</name>
    <name type="common">Snaketongue truffleclub</name>
    <name type="synonym">Elaphocordyceps ophioglossoides</name>
    <dbReference type="NCBI Taxonomy" id="1163406"/>
    <lineage>
        <taxon>Eukaryota</taxon>
        <taxon>Fungi</taxon>
        <taxon>Dikarya</taxon>
        <taxon>Ascomycota</taxon>
        <taxon>Pezizomycotina</taxon>
        <taxon>Sordariomycetes</taxon>
        <taxon>Hypocreomycetidae</taxon>
        <taxon>Hypocreales</taxon>
        <taxon>Ophiocordycipitaceae</taxon>
        <taxon>Tolypocladium</taxon>
    </lineage>
</organism>
<dbReference type="AlphaFoldDB" id="A0A0L0MXZ8"/>
<comment type="caution">
    <text evidence="2">The sequence shown here is derived from an EMBL/GenBank/DDBJ whole genome shotgun (WGS) entry which is preliminary data.</text>
</comment>
<reference evidence="2 3" key="1">
    <citation type="journal article" date="2015" name="BMC Genomics">
        <title>The genome of the truffle-parasite Tolypocladium ophioglossoides and the evolution of antifungal peptaibiotics.</title>
        <authorList>
            <person name="Quandt C.A."/>
            <person name="Bushley K.E."/>
            <person name="Spatafora J.W."/>
        </authorList>
    </citation>
    <scope>NUCLEOTIDE SEQUENCE [LARGE SCALE GENOMIC DNA]</scope>
    <source>
        <strain evidence="2 3">CBS 100239</strain>
    </source>
</reference>
<gene>
    <name evidence="2" type="ORF">TOPH_08582</name>
</gene>
<evidence type="ECO:0000313" key="3">
    <source>
        <dbReference type="Proteomes" id="UP000036947"/>
    </source>
</evidence>
<keyword evidence="3" id="KW-1185">Reference proteome</keyword>
<feature type="region of interest" description="Disordered" evidence="1">
    <location>
        <begin position="327"/>
        <end position="350"/>
    </location>
</feature>
<dbReference type="Proteomes" id="UP000036947">
    <property type="component" value="Unassembled WGS sequence"/>
</dbReference>
<sequence>MFPYNEFRGSPSLSDQREVYLALRECMQFTRPDRPRFWVKDIVKRNRERDNVAPLLRSLGKERVVNAAWYLLGQGIFASEKKAQKRFPGLVLTPPGSQGQKFQAWGDAGVRYFDEVVFADRKPPNPIAGPPWGLFAPPSSQTRGSQVSEGILPSECGGMSSFCQKSTDSVANPSGGLFGAPPGGDARRPSFLNSGEPQRQDKEQSQQIFAGPPAETVTGFGNAMKAPAVLQQTPRPASTPRTPTVLATSSPLLGTARPASTPRTPAVLATSNPFSGTARPAATSGTSTVLATSKPASATSKPGPAASKPVPTLKNSTVLAPALAEPTLQTSTARVPAHSKETTATSSEQAKHSIKVPSLFPIYLPRKAQHFLLVHLQKVLEQACFDFGKQTFPEILAENKWECAESVELNRWTELLASRHEFFGPESKLLSFRWPTELFTSVASIRHAAVERHNVTAADLQERIATAADLLSLLKDAPRVTELRKLQRSVQATIDKLQRNKRILTKNMKVTVRDAASKREEADRMEQQAAEHMKKRDGEYQEKAGLDLEQAILFAQHAAAGGADASISGMGGG</sequence>
<feature type="region of interest" description="Disordered" evidence="1">
    <location>
        <begin position="172"/>
        <end position="312"/>
    </location>
</feature>
<accession>A0A0L0MXZ8</accession>
<feature type="compositionally biased region" description="Low complexity" evidence="1">
    <location>
        <begin position="233"/>
        <end position="244"/>
    </location>
</feature>
<dbReference type="STRING" id="1163406.A0A0L0MXZ8"/>
<dbReference type="EMBL" id="LFRF01000049">
    <property type="protein sequence ID" value="KND86778.1"/>
    <property type="molecule type" value="Genomic_DNA"/>
</dbReference>
<evidence type="ECO:0000256" key="1">
    <source>
        <dbReference type="SAM" id="MobiDB-lite"/>
    </source>
</evidence>
<protein>
    <submittedName>
        <fullName evidence="2">Uncharacterized protein</fullName>
    </submittedName>
</protein>
<evidence type="ECO:0000313" key="2">
    <source>
        <dbReference type="EMBL" id="KND86778.1"/>
    </source>
</evidence>
<feature type="region of interest" description="Disordered" evidence="1">
    <location>
        <begin position="515"/>
        <end position="541"/>
    </location>
</feature>
<proteinExistence type="predicted"/>